<feature type="compositionally biased region" description="Pro residues" evidence="1">
    <location>
        <begin position="269"/>
        <end position="292"/>
    </location>
</feature>
<feature type="region of interest" description="Disordered" evidence="1">
    <location>
        <begin position="249"/>
        <end position="292"/>
    </location>
</feature>
<comment type="caution">
    <text evidence="3">The sequence shown here is derived from an EMBL/GenBank/DDBJ whole genome shotgun (WGS) entry which is preliminary data.</text>
</comment>
<dbReference type="InterPro" id="IPR005523">
    <property type="entry name" value="DUF317_SPDY"/>
</dbReference>
<protein>
    <submittedName>
        <fullName evidence="3">DUF317 domain-containing protein</fullName>
    </submittedName>
</protein>
<dbReference type="Proteomes" id="UP001500466">
    <property type="component" value="Unassembled WGS sequence"/>
</dbReference>
<sequence length="292" mass="30891">MVTAEQLDAYAREDELRELLVSPRYLAGTGLDLDMVIRPLADAGFAQLRGPDGEVFMHSRCHRIRAAFLPEGDDLGLWQVVVAAGSMPMHLPLWKAVFDDGIPAEAVAAFTTALAADLAAEHDGPEGRPFLYAPFGATPGWYPLGEAGWHSTADTHQAQFRSPDGQAELVCNRGALTYAGEMGAGPYAWELNVGSGRIVETATFTSGTPTHLIAAFTSALTNPTPVIRNRASLARRHLAHLTVRPVEPAAALPAPPRRGPAAAVALPPGRFPTPTSGPPLPPAPAATPAPRR</sequence>
<evidence type="ECO:0000259" key="2">
    <source>
        <dbReference type="Pfam" id="PF03771"/>
    </source>
</evidence>
<keyword evidence="4" id="KW-1185">Reference proteome</keyword>
<dbReference type="EMBL" id="BAABHS010000001">
    <property type="protein sequence ID" value="GAA4947636.1"/>
    <property type="molecule type" value="Genomic_DNA"/>
</dbReference>
<gene>
    <name evidence="3" type="ORF">GCM10023205_04490</name>
</gene>
<accession>A0ABP9GTT7</accession>
<organism evidence="3 4">
    <name type="scientific">Yinghuangia aomiensis</name>
    <dbReference type="NCBI Taxonomy" id="676205"/>
    <lineage>
        <taxon>Bacteria</taxon>
        <taxon>Bacillati</taxon>
        <taxon>Actinomycetota</taxon>
        <taxon>Actinomycetes</taxon>
        <taxon>Kitasatosporales</taxon>
        <taxon>Streptomycetaceae</taxon>
        <taxon>Yinghuangia</taxon>
    </lineage>
</organism>
<dbReference type="Pfam" id="PF03771">
    <property type="entry name" value="SPDY"/>
    <property type="match status" value="2"/>
</dbReference>
<evidence type="ECO:0000313" key="3">
    <source>
        <dbReference type="EMBL" id="GAA4947636.1"/>
    </source>
</evidence>
<evidence type="ECO:0000256" key="1">
    <source>
        <dbReference type="SAM" id="MobiDB-lite"/>
    </source>
</evidence>
<evidence type="ECO:0000313" key="4">
    <source>
        <dbReference type="Proteomes" id="UP001500466"/>
    </source>
</evidence>
<reference evidence="4" key="1">
    <citation type="journal article" date="2019" name="Int. J. Syst. Evol. Microbiol.">
        <title>The Global Catalogue of Microorganisms (GCM) 10K type strain sequencing project: providing services to taxonomists for standard genome sequencing and annotation.</title>
        <authorList>
            <consortium name="The Broad Institute Genomics Platform"/>
            <consortium name="The Broad Institute Genome Sequencing Center for Infectious Disease"/>
            <person name="Wu L."/>
            <person name="Ma J."/>
        </authorList>
    </citation>
    <scope>NUCLEOTIDE SEQUENCE [LARGE SCALE GENOMIC DNA]</scope>
    <source>
        <strain evidence="4">JCM 17986</strain>
    </source>
</reference>
<proteinExistence type="predicted"/>
<feature type="domain" description="DUF317" evidence="2">
    <location>
        <begin position="162"/>
        <end position="226"/>
    </location>
</feature>
<dbReference type="RefSeq" id="WP_345673484.1">
    <property type="nucleotide sequence ID" value="NZ_BAABHS010000001.1"/>
</dbReference>
<feature type="compositionally biased region" description="Low complexity" evidence="1">
    <location>
        <begin position="259"/>
        <end position="268"/>
    </location>
</feature>
<feature type="domain" description="DUF317" evidence="2">
    <location>
        <begin position="58"/>
        <end position="116"/>
    </location>
</feature>
<name>A0ABP9GTT7_9ACTN</name>